<organism evidence="2 3">
    <name type="scientific">Araneus ventricosus</name>
    <name type="common">Orbweaver spider</name>
    <name type="synonym">Epeira ventricosa</name>
    <dbReference type="NCBI Taxonomy" id="182803"/>
    <lineage>
        <taxon>Eukaryota</taxon>
        <taxon>Metazoa</taxon>
        <taxon>Ecdysozoa</taxon>
        <taxon>Arthropoda</taxon>
        <taxon>Chelicerata</taxon>
        <taxon>Arachnida</taxon>
        <taxon>Araneae</taxon>
        <taxon>Araneomorphae</taxon>
        <taxon>Entelegynae</taxon>
        <taxon>Araneoidea</taxon>
        <taxon>Araneidae</taxon>
        <taxon>Araneus</taxon>
    </lineage>
</organism>
<evidence type="ECO:0000313" key="2">
    <source>
        <dbReference type="EMBL" id="GBM31193.1"/>
    </source>
</evidence>
<reference evidence="2 3" key="1">
    <citation type="journal article" date="2019" name="Sci. Rep.">
        <title>Orb-weaving spider Araneus ventricosus genome elucidates the spidroin gene catalogue.</title>
        <authorList>
            <person name="Kono N."/>
            <person name="Nakamura H."/>
            <person name="Ohtoshi R."/>
            <person name="Moran D.A.P."/>
            <person name="Shinohara A."/>
            <person name="Yoshida Y."/>
            <person name="Fujiwara M."/>
            <person name="Mori M."/>
            <person name="Tomita M."/>
            <person name="Arakawa K."/>
        </authorList>
    </citation>
    <scope>NUCLEOTIDE SEQUENCE [LARGE SCALE GENOMIC DNA]</scope>
</reference>
<feature type="compositionally biased region" description="Basic and acidic residues" evidence="1">
    <location>
        <begin position="69"/>
        <end position="79"/>
    </location>
</feature>
<evidence type="ECO:0000313" key="3">
    <source>
        <dbReference type="Proteomes" id="UP000499080"/>
    </source>
</evidence>
<accession>A0A4Y2EPG6</accession>
<gene>
    <name evidence="2" type="ORF">AVEN_242606_1</name>
</gene>
<comment type="caution">
    <text evidence="2">The sequence shown here is derived from an EMBL/GenBank/DDBJ whole genome shotgun (WGS) entry which is preliminary data.</text>
</comment>
<sequence length="79" mass="8630">MHPRCITCHGEHATRECSINEKIVEPVCINCGVKGHLAACKGFQALPVIKKPSTRQPGKSYAQAAAVKKAQEEKQMKKS</sequence>
<dbReference type="EMBL" id="BGPR01000677">
    <property type="protein sequence ID" value="GBM31193.1"/>
    <property type="molecule type" value="Genomic_DNA"/>
</dbReference>
<name>A0A4Y2EPG6_ARAVE</name>
<protein>
    <submittedName>
        <fullName evidence="2">Uncharacterized protein</fullName>
    </submittedName>
</protein>
<evidence type="ECO:0000256" key="1">
    <source>
        <dbReference type="SAM" id="MobiDB-lite"/>
    </source>
</evidence>
<keyword evidence="3" id="KW-1185">Reference proteome</keyword>
<dbReference type="OrthoDB" id="6754491at2759"/>
<proteinExistence type="predicted"/>
<feature type="region of interest" description="Disordered" evidence="1">
    <location>
        <begin position="53"/>
        <end position="79"/>
    </location>
</feature>
<dbReference type="AlphaFoldDB" id="A0A4Y2EPG6"/>
<dbReference type="Proteomes" id="UP000499080">
    <property type="component" value="Unassembled WGS sequence"/>
</dbReference>